<evidence type="ECO:0000256" key="1">
    <source>
        <dbReference type="SAM" id="MobiDB-lite"/>
    </source>
</evidence>
<protein>
    <submittedName>
        <fullName evidence="2">Uncharacterized protein</fullName>
    </submittedName>
</protein>
<reference evidence="2" key="1">
    <citation type="submission" date="2020-03" db="EMBL/GenBank/DDBJ databases">
        <authorList>
            <person name="Weist P."/>
        </authorList>
    </citation>
    <scope>NUCLEOTIDE SEQUENCE</scope>
</reference>
<gene>
    <name evidence="2" type="ORF">PLEPLA_LOCUS10994</name>
</gene>
<dbReference type="AlphaFoldDB" id="A0A9N7YEW3"/>
<feature type="compositionally biased region" description="Polar residues" evidence="1">
    <location>
        <begin position="1"/>
        <end position="13"/>
    </location>
</feature>
<sequence length="147" mass="15424">MSSPPGRPQSSGAVRSEGPAHTRNGAVYVGGARDGMSVKREQGSQGGGEELDPDRKENVRLGPVQGGVEALQASHSRLDHLIQELLLTEVSITPARWQHRSQLQTGGGAEPAASEHMFVSVISAPTGHAASQCESPQTEPLPGRQTC</sequence>
<feature type="region of interest" description="Disordered" evidence="1">
    <location>
        <begin position="1"/>
        <end position="60"/>
    </location>
</feature>
<dbReference type="Proteomes" id="UP001153269">
    <property type="component" value="Unassembled WGS sequence"/>
</dbReference>
<proteinExistence type="predicted"/>
<evidence type="ECO:0000313" key="3">
    <source>
        <dbReference type="Proteomes" id="UP001153269"/>
    </source>
</evidence>
<accession>A0A9N7YEW3</accession>
<evidence type="ECO:0000313" key="2">
    <source>
        <dbReference type="EMBL" id="CAB1423076.1"/>
    </source>
</evidence>
<organism evidence="2 3">
    <name type="scientific">Pleuronectes platessa</name>
    <name type="common">European plaice</name>
    <dbReference type="NCBI Taxonomy" id="8262"/>
    <lineage>
        <taxon>Eukaryota</taxon>
        <taxon>Metazoa</taxon>
        <taxon>Chordata</taxon>
        <taxon>Craniata</taxon>
        <taxon>Vertebrata</taxon>
        <taxon>Euteleostomi</taxon>
        <taxon>Actinopterygii</taxon>
        <taxon>Neopterygii</taxon>
        <taxon>Teleostei</taxon>
        <taxon>Neoteleostei</taxon>
        <taxon>Acanthomorphata</taxon>
        <taxon>Carangaria</taxon>
        <taxon>Pleuronectiformes</taxon>
        <taxon>Pleuronectoidei</taxon>
        <taxon>Pleuronectidae</taxon>
        <taxon>Pleuronectes</taxon>
    </lineage>
</organism>
<comment type="caution">
    <text evidence="2">The sequence shown here is derived from an EMBL/GenBank/DDBJ whole genome shotgun (WGS) entry which is preliminary data.</text>
</comment>
<keyword evidence="3" id="KW-1185">Reference proteome</keyword>
<dbReference type="EMBL" id="CADEAL010000634">
    <property type="protein sequence ID" value="CAB1423076.1"/>
    <property type="molecule type" value="Genomic_DNA"/>
</dbReference>
<name>A0A9N7YEW3_PLEPL</name>